<dbReference type="Gene3D" id="2.40.260.10">
    <property type="entry name" value="Sortase"/>
    <property type="match status" value="1"/>
</dbReference>
<keyword evidence="1" id="KW-0378">Hydrolase</keyword>
<dbReference type="InterPro" id="IPR023365">
    <property type="entry name" value="Sortase_dom-sf"/>
</dbReference>
<evidence type="ECO:0000256" key="3">
    <source>
        <dbReference type="SAM" id="Phobius"/>
    </source>
</evidence>
<dbReference type="Proteomes" id="UP000568022">
    <property type="component" value="Unassembled WGS sequence"/>
</dbReference>
<proteinExistence type="predicted"/>
<reference evidence="4 5" key="1">
    <citation type="submission" date="2020-08" db="EMBL/GenBank/DDBJ databases">
        <title>Genomic Encyclopedia of Type Strains, Phase III (KMG-III): the genomes of soil and plant-associated and newly described type strains.</title>
        <authorList>
            <person name="Whitman W."/>
        </authorList>
    </citation>
    <scope>NUCLEOTIDE SEQUENCE [LARGE SCALE GENOMIC DNA]</scope>
    <source>
        <strain evidence="4 5">CECT 3226</strain>
    </source>
</reference>
<name>A0A7W8BHK3_9ACTN</name>
<organism evidence="4 5">
    <name type="scientific">Streptomyces griseoloalbus</name>
    <dbReference type="NCBI Taxonomy" id="67303"/>
    <lineage>
        <taxon>Bacteria</taxon>
        <taxon>Bacillati</taxon>
        <taxon>Actinomycetota</taxon>
        <taxon>Actinomycetes</taxon>
        <taxon>Kitasatosporales</taxon>
        <taxon>Streptomycetaceae</taxon>
        <taxon>Streptomyces</taxon>
    </lineage>
</organism>
<protein>
    <recommendedName>
        <fullName evidence="6">Class F sortase</fullName>
    </recommendedName>
</protein>
<evidence type="ECO:0000256" key="2">
    <source>
        <dbReference type="SAM" id="MobiDB-lite"/>
    </source>
</evidence>
<keyword evidence="3" id="KW-0812">Transmembrane</keyword>
<dbReference type="EMBL" id="JACHJE010000001">
    <property type="protein sequence ID" value="MBB5123450.1"/>
    <property type="molecule type" value="Genomic_DNA"/>
</dbReference>
<dbReference type="Pfam" id="PF04203">
    <property type="entry name" value="Sortase"/>
    <property type="match status" value="1"/>
</dbReference>
<evidence type="ECO:0000313" key="5">
    <source>
        <dbReference type="Proteomes" id="UP000568022"/>
    </source>
</evidence>
<feature type="transmembrane region" description="Helical" evidence="3">
    <location>
        <begin position="32"/>
        <end position="49"/>
    </location>
</feature>
<feature type="region of interest" description="Disordered" evidence="2">
    <location>
        <begin position="57"/>
        <end position="95"/>
    </location>
</feature>
<accession>A0A7W8BHK3</accession>
<dbReference type="InterPro" id="IPR005754">
    <property type="entry name" value="Sortase"/>
</dbReference>
<dbReference type="AlphaFoldDB" id="A0A7W8BHK3"/>
<gene>
    <name evidence="4" type="ORF">FHS32_000162</name>
</gene>
<comment type="caution">
    <text evidence="4">The sequence shown here is derived from an EMBL/GenBank/DDBJ whole genome shotgun (WGS) entry which is preliminary data.</text>
</comment>
<dbReference type="SUPFAM" id="SSF63817">
    <property type="entry name" value="Sortase"/>
    <property type="match status" value="1"/>
</dbReference>
<feature type="region of interest" description="Disordered" evidence="2">
    <location>
        <begin position="1"/>
        <end position="26"/>
    </location>
</feature>
<keyword evidence="3" id="KW-0472">Membrane</keyword>
<keyword evidence="5" id="KW-1185">Reference proteome</keyword>
<feature type="compositionally biased region" description="Basic and acidic residues" evidence="2">
    <location>
        <begin position="1"/>
        <end position="25"/>
    </location>
</feature>
<evidence type="ECO:0008006" key="6">
    <source>
        <dbReference type="Google" id="ProtNLM"/>
    </source>
</evidence>
<dbReference type="CDD" id="cd05829">
    <property type="entry name" value="Sortase_F"/>
    <property type="match status" value="1"/>
</dbReference>
<evidence type="ECO:0000256" key="1">
    <source>
        <dbReference type="ARBA" id="ARBA00022801"/>
    </source>
</evidence>
<evidence type="ECO:0000313" key="4">
    <source>
        <dbReference type="EMBL" id="MBB5123450.1"/>
    </source>
</evidence>
<sequence length="242" mass="24962">MADKEHEECEAHEDRAGHEEDEKRFPSGTGRLLAGVAWVVLLLGVWLWGREPAGVPTGTAGQPATGDMAAAGRPPRVDPSAAHRPPDSALPQRLDIPGLGVRAPVVAVAGDPAGRGALDAPPSELPGAVGWYADGVAPGGSGTAVMVGRVGAGNRPGVFPRVRTLRAGQEIRVVRADARVTEFTVEDVQVLAPDRLAARQVYGPRPAGRAGLRLVVCENADRATGTCTAGVVVSAYLTGTGR</sequence>
<dbReference type="GO" id="GO:0016787">
    <property type="term" value="F:hydrolase activity"/>
    <property type="evidence" value="ECO:0007669"/>
    <property type="project" value="UniProtKB-KW"/>
</dbReference>
<keyword evidence="3" id="KW-1133">Transmembrane helix</keyword>
<dbReference type="InterPro" id="IPR042001">
    <property type="entry name" value="Sortase_F"/>
</dbReference>